<protein>
    <submittedName>
        <fullName evidence="1">Uncharacterized protein</fullName>
    </submittedName>
</protein>
<organism evidence="1 2">
    <name type="scientific">Candidatus Amesbacteria bacterium GW2011_GWC2_45_19</name>
    <dbReference type="NCBI Taxonomy" id="1618366"/>
    <lineage>
        <taxon>Bacteria</taxon>
        <taxon>Candidatus Amesiibacteriota</taxon>
    </lineage>
</organism>
<dbReference type="AlphaFoldDB" id="A0A0G1M488"/>
<sequence length="101" mass="11857">MQTTTRVNFTLPWDLYSDLKDQVSTRQRSRFVAMAVGKQLKLRKRKVSYADALRKFTGVLGVRSRPGWENMENIVNWVNEGRAATNRDYSYIPYAKPKKER</sequence>
<name>A0A0G1M488_9BACT</name>
<gene>
    <name evidence="1" type="ORF">UX05_C0004G0070</name>
</gene>
<dbReference type="EMBL" id="LCKS01000004">
    <property type="protein sequence ID" value="KKU03061.1"/>
    <property type="molecule type" value="Genomic_DNA"/>
</dbReference>
<proteinExistence type="predicted"/>
<dbReference type="Proteomes" id="UP000034264">
    <property type="component" value="Unassembled WGS sequence"/>
</dbReference>
<evidence type="ECO:0000313" key="2">
    <source>
        <dbReference type="Proteomes" id="UP000034264"/>
    </source>
</evidence>
<evidence type="ECO:0000313" key="1">
    <source>
        <dbReference type="EMBL" id="KKU03061.1"/>
    </source>
</evidence>
<reference evidence="1 2" key="1">
    <citation type="journal article" date="2015" name="Nature">
        <title>rRNA introns, odd ribosomes, and small enigmatic genomes across a large radiation of phyla.</title>
        <authorList>
            <person name="Brown C.T."/>
            <person name="Hug L.A."/>
            <person name="Thomas B.C."/>
            <person name="Sharon I."/>
            <person name="Castelle C.J."/>
            <person name="Singh A."/>
            <person name="Wilkins M.J."/>
            <person name="Williams K.H."/>
            <person name="Banfield J.F."/>
        </authorList>
    </citation>
    <scope>NUCLEOTIDE SEQUENCE [LARGE SCALE GENOMIC DNA]</scope>
</reference>
<accession>A0A0G1M488</accession>
<comment type="caution">
    <text evidence="1">The sequence shown here is derived from an EMBL/GenBank/DDBJ whole genome shotgun (WGS) entry which is preliminary data.</text>
</comment>